<evidence type="ECO:0000313" key="12">
    <source>
        <dbReference type="Proteomes" id="UP000665561"/>
    </source>
</evidence>
<dbReference type="Gene3D" id="2.60.120.380">
    <property type="match status" value="1"/>
</dbReference>
<feature type="domain" description="Fervidolysin-like N-terminal prodomain" evidence="10">
    <location>
        <begin position="60"/>
        <end position="121"/>
    </location>
</feature>
<dbReference type="PROSITE" id="PS51892">
    <property type="entry name" value="SUBTILASE"/>
    <property type="match status" value="1"/>
</dbReference>
<dbReference type="InterPro" id="IPR034204">
    <property type="entry name" value="PfSUB1-like_cat_dom"/>
</dbReference>
<feature type="domain" description="Peptidase C-terminal archaeal/bacterial" evidence="9">
    <location>
        <begin position="777"/>
        <end position="850"/>
    </location>
</feature>
<evidence type="ECO:0000256" key="3">
    <source>
        <dbReference type="ARBA" id="ARBA00022801"/>
    </source>
</evidence>
<feature type="domain" description="Peptidase S8/S53" evidence="8">
    <location>
        <begin position="239"/>
        <end position="724"/>
    </location>
</feature>
<dbReference type="PANTHER" id="PTHR43399">
    <property type="entry name" value="SUBTILISIN-RELATED"/>
    <property type="match status" value="1"/>
</dbReference>
<accession>A0ABW9XKL4</accession>
<dbReference type="InterPro" id="IPR000209">
    <property type="entry name" value="Peptidase_S8/S53_dom"/>
</dbReference>
<dbReference type="InterPro" id="IPR023827">
    <property type="entry name" value="Peptidase_S8_Asp-AS"/>
</dbReference>
<feature type="compositionally biased region" description="Low complexity" evidence="6">
    <location>
        <begin position="159"/>
        <end position="175"/>
    </location>
</feature>
<dbReference type="Gene3D" id="3.40.50.200">
    <property type="entry name" value="Peptidase S8/S53 domain"/>
    <property type="match status" value="2"/>
</dbReference>
<comment type="caution">
    <text evidence="11">The sequence shown here is derived from an EMBL/GenBank/DDBJ whole genome shotgun (WGS) entry which is preliminary data.</text>
</comment>
<dbReference type="InterPro" id="IPR036852">
    <property type="entry name" value="Peptidase_S8/S53_dom_sf"/>
</dbReference>
<comment type="caution">
    <text evidence="5">Lacks conserved residue(s) required for the propagation of feature annotation.</text>
</comment>
<reference evidence="11 12" key="1">
    <citation type="submission" date="2020-01" db="EMBL/GenBank/DDBJ databases">
        <title>Paenibacillus soybeanensis sp. nov. isolated from the nodules of soybean (Glycine max(L.) Merr).</title>
        <authorList>
            <person name="Wang H."/>
        </authorList>
    </citation>
    <scope>NUCLEOTIDE SEQUENCE [LARGE SCALE GENOMIC DNA]</scope>
    <source>
        <strain evidence="11 12">T1</strain>
    </source>
</reference>
<evidence type="ECO:0000256" key="1">
    <source>
        <dbReference type="ARBA" id="ARBA00011073"/>
    </source>
</evidence>
<comment type="similarity">
    <text evidence="1 5">Belongs to the peptidase S8 family.</text>
</comment>
<evidence type="ECO:0000259" key="8">
    <source>
        <dbReference type="Pfam" id="PF00082"/>
    </source>
</evidence>
<dbReference type="PRINTS" id="PR00723">
    <property type="entry name" value="SUBTILISIN"/>
</dbReference>
<keyword evidence="3" id="KW-0378">Hydrolase</keyword>
<evidence type="ECO:0000256" key="4">
    <source>
        <dbReference type="ARBA" id="ARBA00022825"/>
    </source>
</evidence>
<dbReference type="SUPFAM" id="SSF52743">
    <property type="entry name" value="Subtilisin-like"/>
    <property type="match status" value="2"/>
</dbReference>
<sequence>MKRIAAIRSIAMLLSASMAMGLFPIMLHADTAPSATSQSAGPITQGQASRLSLPEMPASQRIIVKYKAGADRASVRAASAEVRIDPLSKFGMEVLDLAPGANVAGVVASLNANPDVLYAEPDVKIRKHVSLKPKPSDASPGANAVDPASGPSAEPPAAPLSSAAPGPASQAKSPATPALPKDAPEAALSAVIPSYPNDPLFPTQWALHDDGQLIDGSYGGYNVDIDAPEAWSITKGTPDTVVAILDTGVDVEHPDLAANIWTNPGEIPGNGVDDDGNGFVDDVQGWNFYGNDNAPYNIYDDDFYGTEIAGLIAASGDNGTGISGVAPGVKIMPLKVMGLDGGYVSDVLHAIDYAERMGAQIANLSWSTETYSHALKDAIDASDMLFVANAGEEQVNINKDDFPEYPAAYDSANVLSVAGLDMFGGFNNAYGFKSVDLAAPSAKVMTTLPTRNPGVGAEIDTGTYKAIYNQMGFEAMWTGDASEIENHRDGFKRALNYLGKEDGSPSTILLVDDEDVSEQAQESVLWKYKSHLDAAGAAYDLVKVPQGAVGPSLETMKSYDIVIWFTGYFGYGSPQNGPPIALRNGDQANLTAYLNGGGRLMLSGNGALVNIETSDFVRNMLHLDFVRYDSFRGSGDRSRWEVAEGQRGTIYEGQRYDISAVVYADYKSNDDNASHINLAVPMVDYDYDYGSYMAPAYVSGVAALVLSQDKSLDAKSVKERLILSGKHLETLWYQDSEEYMNNGRIVDALRAVNDDDVPGKSLKPLQTDSLDQADIQDIYYVHLNAGDKLDLSLAGQAGSNFMLALYNAELKSITDWDAQDKVLGTAMATGGTPATIAYQADKTGDYYVAVLFLGSSGAYTLGMNADRAHTTGTYEDTDSAFAFDGSWTEHADAGYSGGTIKTLDAAGRAKFAFTGSKIELTALKDDTMGIADIYVDGVKAASPSLFSKTPQTKQTVFEQSLQYGYHTIEVVWTGKADPAAKRTVHAINVDTIVVGDSDTFTNVAEESDTAFNFKGAWSLQTNANYSGGQAQATSSSGAYAEFTFSGTNAVLKAATTPSSGKVTVIVDDELASAKTIDLYSEVSRYQVSVFNTGELAFGPHTLRIVNAHAKNDKSSGYATNVDAVVYLKPAGESLKVYQDMSPFVKYTGVWTLHLSAKNSGGSAKYSDAAGNSAKLAFQGTKVALLSQTGPNRGMVDIYIDGQLVNAHPIDLYSATYKSKVNVFESSALPSGSHEVKVVNAGEKNEQSSGQVIAIDAFYVFK</sequence>
<evidence type="ECO:0000256" key="5">
    <source>
        <dbReference type="PROSITE-ProRule" id="PRU01240"/>
    </source>
</evidence>
<dbReference type="InterPro" id="IPR054399">
    <property type="entry name" value="Fervidolysin-like_N_prodom"/>
</dbReference>
<evidence type="ECO:0000256" key="7">
    <source>
        <dbReference type="SAM" id="SignalP"/>
    </source>
</evidence>
<dbReference type="CDD" id="cd07473">
    <property type="entry name" value="Peptidases_S8_Subtilisin_like"/>
    <property type="match status" value="1"/>
</dbReference>
<dbReference type="PANTHER" id="PTHR43399:SF4">
    <property type="entry name" value="CELL WALL-ASSOCIATED PROTEASE"/>
    <property type="match status" value="1"/>
</dbReference>
<evidence type="ECO:0000259" key="10">
    <source>
        <dbReference type="Pfam" id="PF22148"/>
    </source>
</evidence>
<evidence type="ECO:0000256" key="6">
    <source>
        <dbReference type="SAM" id="MobiDB-lite"/>
    </source>
</evidence>
<name>A0ABW9XKL4_9BACL</name>
<gene>
    <name evidence="11" type="ORF">GT019_03800</name>
</gene>
<dbReference type="Proteomes" id="UP000665561">
    <property type="component" value="Unassembled WGS sequence"/>
</dbReference>
<dbReference type="InterPro" id="IPR007280">
    <property type="entry name" value="Peptidase_C_arc/bac"/>
</dbReference>
<feature type="region of interest" description="Disordered" evidence="6">
    <location>
        <begin position="131"/>
        <end position="182"/>
    </location>
</feature>
<keyword evidence="4" id="KW-0720">Serine protease</keyword>
<dbReference type="RefSeq" id="WP_161741329.1">
    <property type="nucleotide sequence ID" value="NZ_JAAAMV010000001.1"/>
</dbReference>
<dbReference type="PROSITE" id="PS00136">
    <property type="entry name" value="SUBTILASE_ASP"/>
    <property type="match status" value="1"/>
</dbReference>
<evidence type="ECO:0000256" key="2">
    <source>
        <dbReference type="ARBA" id="ARBA00022670"/>
    </source>
</evidence>
<keyword evidence="2" id="KW-0645">Protease</keyword>
<evidence type="ECO:0000259" key="9">
    <source>
        <dbReference type="Pfam" id="PF04151"/>
    </source>
</evidence>
<keyword evidence="7" id="KW-0732">Signal</keyword>
<dbReference type="Pfam" id="PF04151">
    <property type="entry name" value="PPC"/>
    <property type="match status" value="1"/>
</dbReference>
<feature type="chain" id="PRO_5046010354" evidence="7">
    <location>
        <begin position="30"/>
        <end position="1261"/>
    </location>
</feature>
<dbReference type="EMBL" id="JAAAMV010000001">
    <property type="protein sequence ID" value="NBD22992.1"/>
    <property type="molecule type" value="Genomic_DNA"/>
</dbReference>
<dbReference type="Pfam" id="PF22148">
    <property type="entry name" value="Fervidolysin_NPro-like"/>
    <property type="match status" value="1"/>
</dbReference>
<organism evidence="11 12">
    <name type="scientific">Paenibacillus glycinis</name>
    <dbReference type="NCBI Taxonomy" id="2697035"/>
    <lineage>
        <taxon>Bacteria</taxon>
        <taxon>Bacillati</taxon>
        <taxon>Bacillota</taxon>
        <taxon>Bacilli</taxon>
        <taxon>Bacillales</taxon>
        <taxon>Paenibacillaceae</taxon>
        <taxon>Paenibacillus</taxon>
    </lineage>
</organism>
<proteinExistence type="inferred from homology"/>
<protein>
    <submittedName>
        <fullName evidence="11">S8 family serine peptidase</fullName>
    </submittedName>
</protein>
<dbReference type="Gene3D" id="2.60.120.260">
    <property type="entry name" value="Galactose-binding domain-like"/>
    <property type="match status" value="3"/>
</dbReference>
<keyword evidence="12" id="KW-1185">Reference proteome</keyword>
<evidence type="ECO:0000313" key="11">
    <source>
        <dbReference type="EMBL" id="NBD22992.1"/>
    </source>
</evidence>
<dbReference type="InterPro" id="IPR015500">
    <property type="entry name" value="Peptidase_S8_subtilisin-rel"/>
</dbReference>
<dbReference type="InterPro" id="IPR051048">
    <property type="entry name" value="Peptidase_S8/S53_subtilisin"/>
</dbReference>
<dbReference type="Pfam" id="PF00082">
    <property type="entry name" value="Peptidase_S8"/>
    <property type="match status" value="1"/>
</dbReference>
<feature type="signal peptide" evidence="7">
    <location>
        <begin position="1"/>
        <end position="29"/>
    </location>
</feature>